<evidence type="ECO:0000259" key="6">
    <source>
        <dbReference type="Pfam" id="PF14737"/>
    </source>
</evidence>
<dbReference type="GO" id="GO:0044458">
    <property type="term" value="P:motile cilium assembly"/>
    <property type="evidence" value="ECO:0007669"/>
    <property type="project" value="TreeGrafter"/>
</dbReference>
<evidence type="ECO:0000256" key="3">
    <source>
        <dbReference type="ARBA" id="ARBA00022490"/>
    </source>
</evidence>
<dbReference type="GO" id="GO:0070286">
    <property type="term" value="P:axonemal dynein complex assembly"/>
    <property type="evidence" value="ECO:0007669"/>
    <property type="project" value="InterPro"/>
</dbReference>
<dbReference type="InterPro" id="IPR028235">
    <property type="entry name" value="DNAAF3_C"/>
</dbReference>
<evidence type="ECO:0000256" key="4">
    <source>
        <dbReference type="ARBA" id="ARBA00022794"/>
    </source>
</evidence>
<feature type="compositionally biased region" description="Basic and acidic residues" evidence="5">
    <location>
        <begin position="574"/>
        <end position="605"/>
    </location>
</feature>
<gene>
    <name evidence="8" type="ORF">BN1204_035555</name>
</gene>
<dbReference type="PANTHER" id="PTHR22118">
    <property type="entry name" value="DYNEIN ASSEMBLY FACTOR 3, AXONEMAL"/>
    <property type="match status" value="1"/>
</dbReference>
<feature type="region of interest" description="Disordered" evidence="5">
    <location>
        <begin position="566"/>
        <end position="605"/>
    </location>
</feature>
<feature type="compositionally biased region" description="Polar residues" evidence="5">
    <location>
        <begin position="47"/>
        <end position="59"/>
    </location>
</feature>
<evidence type="ECO:0000256" key="1">
    <source>
        <dbReference type="ARBA" id="ARBA00004496"/>
    </source>
</evidence>
<dbReference type="Pfam" id="PF14740">
    <property type="entry name" value="DUF4471"/>
    <property type="match status" value="2"/>
</dbReference>
<evidence type="ECO:0000256" key="5">
    <source>
        <dbReference type="SAM" id="MobiDB-lite"/>
    </source>
</evidence>
<feature type="compositionally biased region" description="Low complexity" evidence="5">
    <location>
        <begin position="373"/>
        <end position="382"/>
    </location>
</feature>
<evidence type="ECO:0000256" key="2">
    <source>
        <dbReference type="ARBA" id="ARBA00010449"/>
    </source>
</evidence>
<accession>A0A0F7UHL1</accession>
<feature type="region of interest" description="Disordered" evidence="5">
    <location>
        <begin position="42"/>
        <end position="64"/>
    </location>
</feature>
<feature type="domain" description="Dynein assembly factor 3 C-terminal" evidence="7">
    <location>
        <begin position="225"/>
        <end position="291"/>
    </location>
</feature>
<dbReference type="AlphaFoldDB" id="A0A0F7UHL1"/>
<feature type="compositionally biased region" description="Polar residues" evidence="5">
    <location>
        <begin position="334"/>
        <end position="347"/>
    </location>
</feature>
<comment type="subcellular location">
    <subcellularLocation>
        <location evidence="1">Cytoplasm</location>
    </subcellularLocation>
</comment>
<reference evidence="8" key="1">
    <citation type="journal article" date="2015" name="PLoS ONE">
        <title>Comprehensive Evaluation of Toxoplasma gondii VEG and Neospora caninum LIV Genomes with Tachyzoite Stage Transcriptome and Proteome Defines Novel Transcript Features.</title>
        <authorList>
            <person name="Ramaprasad A."/>
            <person name="Mourier T."/>
            <person name="Naeem R."/>
            <person name="Malas T.B."/>
            <person name="Moussa E."/>
            <person name="Panigrahi A."/>
            <person name="Vermont S.J."/>
            <person name="Otto T.D."/>
            <person name="Wastling J."/>
            <person name="Pain A."/>
        </authorList>
    </citation>
    <scope>NUCLEOTIDE SEQUENCE</scope>
    <source>
        <strain evidence="8">Liverpool</strain>
    </source>
</reference>
<evidence type="ECO:0000259" key="7">
    <source>
        <dbReference type="Pfam" id="PF14740"/>
    </source>
</evidence>
<dbReference type="Pfam" id="PF14737">
    <property type="entry name" value="DUF4470"/>
    <property type="match status" value="1"/>
</dbReference>
<dbReference type="PANTHER" id="PTHR22118:SF14">
    <property type="entry name" value="DYNEIN AXONEMAL ASSEMBLY FACTOR 3"/>
    <property type="match status" value="1"/>
</dbReference>
<sequence>MSRAWVDRIGFVRFWAAAPALDIVALWRRHCGKDISAECAAKDETTDPTNDSGGTTDPSGQVEENEKDLSILLLGIGDVQHILFTAARLWKEKNRAYRVHFFVHEEAPEVLARHLLLLDIVNDTSMSLREGTRISQRKLSILPPVWCSFVCEERPHPLDALADLSHLKHRQRDEIQEVLAAWHPAVQFDLEALRDQRLRHCYGQRFDYKVNLMDWNYQMNLCPMTKRGQSVKVRGFWGDIVNGPFYAYGAETRQCYRDRLYRKIGDSQRYNSHDIMTFNITSILYNLQEQRVNAAHILGTSPTHMCLRGDAMLRICRPPYPSPTEMAFLALEPRQNSASVPSESPGSITRDAPQPEVEATPEPLTECKRLEEPSSPGGEESSCMFDSQASPKRRRHVASDAGSQSQAASASASECHENRASDPGKQLRNLSHATAAAGGTDAPEYTHQFDCVIVANVATVPLFKHGGVLADASPSRKYRQTPGAAGTADATKQPVEDDTVSKERPATSPVSGRSPLEPSFLDNCLKADALVCFETFKYAANLNSVAKLRFRKVALEAARKYNWKLCNPSSGENRSPESRTEKDKKIGGNLCGERKPPGPRLHEFD</sequence>
<dbReference type="EMBL" id="LN714483">
    <property type="protein sequence ID" value="CEL67767.1"/>
    <property type="molecule type" value="Genomic_DNA"/>
</dbReference>
<feature type="domain" description="Dynein assembly factor 3 C-terminal" evidence="7">
    <location>
        <begin position="163"/>
        <end position="222"/>
    </location>
</feature>
<feature type="region of interest" description="Disordered" evidence="5">
    <location>
        <begin position="473"/>
        <end position="514"/>
    </location>
</feature>
<feature type="compositionally biased region" description="Low complexity" evidence="5">
    <location>
        <begin position="399"/>
        <end position="413"/>
    </location>
</feature>
<feature type="domain" description="DUF4470" evidence="6">
    <location>
        <begin position="50"/>
        <end position="129"/>
    </location>
</feature>
<organism evidence="8">
    <name type="scientific">Neospora caninum (strain Liverpool)</name>
    <dbReference type="NCBI Taxonomy" id="572307"/>
    <lineage>
        <taxon>Eukaryota</taxon>
        <taxon>Sar</taxon>
        <taxon>Alveolata</taxon>
        <taxon>Apicomplexa</taxon>
        <taxon>Conoidasida</taxon>
        <taxon>Coccidia</taxon>
        <taxon>Eucoccidiorida</taxon>
        <taxon>Eimeriorina</taxon>
        <taxon>Sarcocystidae</taxon>
        <taxon>Neospora</taxon>
    </lineage>
</organism>
<comment type="similarity">
    <text evidence="2">Belongs to the DNAAF3 family.</text>
</comment>
<evidence type="ECO:0000313" key="8">
    <source>
        <dbReference type="EMBL" id="CEL67767.1"/>
    </source>
</evidence>
<proteinExistence type="inferred from homology"/>
<keyword evidence="4" id="KW-0970">Cilium biogenesis/degradation</keyword>
<dbReference type="InterPro" id="IPR027974">
    <property type="entry name" value="DUF4470"/>
</dbReference>
<dbReference type="GO" id="GO:0005737">
    <property type="term" value="C:cytoplasm"/>
    <property type="evidence" value="ECO:0007669"/>
    <property type="project" value="UniProtKB-SubCell"/>
</dbReference>
<keyword evidence="3" id="KW-0963">Cytoplasm</keyword>
<feature type="region of interest" description="Disordered" evidence="5">
    <location>
        <begin position="334"/>
        <end position="427"/>
    </location>
</feature>
<name>A0A0F7UHL1_NEOCL</name>
<protein>
    <submittedName>
        <fullName evidence="8">GH22156, related</fullName>
    </submittedName>
</protein>
<dbReference type="InterPro" id="IPR039304">
    <property type="entry name" value="DNAAF3"/>
</dbReference>